<reference evidence="2 3" key="1">
    <citation type="submission" date="2023-09" db="EMBL/GenBank/DDBJ databases">
        <title>Micromonospora halotolerans DSM 45598 genome sequence.</title>
        <authorList>
            <person name="Mo P."/>
        </authorList>
    </citation>
    <scope>NUCLEOTIDE SEQUENCE [LARGE SCALE GENOMIC DNA]</scope>
    <source>
        <strain evidence="2 3">DSM 45598</strain>
    </source>
</reference>
<evidence type="ECO:0000256" key="1">
    <source>
        <dbReference type="SAM" id="MobiDB-lite"/>
    </source>
</evidence>
<keyword evidence="3" id="KW-1185">Reference proteome</keyword>
<sequence length="92" mass="9894">MLRSPAWIRLLPDVYVHRDGHRAGDHRMWCDAVALLLPAHGAIAGRSAAYLWGADLLARDAPVSVLLPPDARMRPHPRTARCPGTGRGAGAA</sequence>
<evidence type="ECO:0000313" key="2">
    <source>
        <dbReference type="EMBL" id="WNM42641.1"/>
    </source>
</evidence>
<gene>
    <name evidence="2" type="ORF">RMN56_15430</name>
</gene>
<protein>
    <submittedName>
        <fullName evidence="2">Uncharacterized protein</fullName>
    </submittedName>
</protein>
<proteinExistence type="predicted"/>
<name>A0ABZ0A516_9ACTN</name>
<accession>A0ABZ0A516</accession>
<dbReference type="EMBL" id="CP134876">
    <property type="protein sequence ID" value="WNM42641.1"/>
    <property type="molecule type" value="Genomic_DNA"/>
</dbReference>
<evidence type="ECO:0000313" key="3">
    <source>
        <dbReference type="Proteomes" id="UP001303001"/>
    </source>
</evidence>
<feature type="region of interest" description="Disordered" evidence="1">
    <location>
        <begin position="68"/>
        <end position="92"/>
    </location>
</feature>
<organism evidence="2 3">
    <name type="scientific">Micromonospora halotolerans</name>
    <dbReference type="NCBI Taxonomy" id="709879"/>
    <lineage>
        <taxon>Bacteria</taxon>
        <taxon>Bacillati</taxon>
        <taxon>Actinomycetota</taxon>
        <taxon>Actinomycetes</taxon>
        <taxon>Micromonosporales</taxon>
        <taxon>Micromonosporaceae</taxon>
        <taxon>Micromonospora</taxon>
    </lineage>
</organism>
<dbReference type="Proteomes" id="UP001303001">
    <property type="component" value="Chromosome"/>
</dbReference>
<dbReference type="RefSeq" id="WP_313724426.1">
    <property type="nucleotide sequence ID" value="NZ_CP134876.1"/>
</dbReference>